<organism evidence="2 3">
    <name type="scientific">Hydnomerulius pinastri MD-312</name>
    <dbReference type="NCBI Taxonomy" id="994086"/>
    <lineage>
        <taxon>Eukaryota</taxon>
        <taxon>Fungi</taxon>
        <taxon>Dikarya</taxon>
        <taxon>Basidiomycota</taxon>
        <taxon>Agaricomycotina</taxon>
        <taxon>Agaricomycetes</taxon>
        <taxon>Agaricomycetidae</taxon>
        <taxon>Boletales</taxon>
        <taxon>Boletales incertae sedis</taxon>
        <taxon>Leucogyrophana</taxon>
    </lineage>
</organism>
<evidence type="ECO:0000256" key="1">
    <source>
        <dbReference type="SAM" id="MobiDB-lite"/>
    </source>
</evidence>
<protein>
    <recommendedName>
        <fullName evidence="4">Geranylgeranyl pyrophosphate synthetase</fullName>
    </recommendedName>
</protein>
<dbReference type="HOGENOM" id="CLU_030046_0_1_1"/>
<reference evidence="2 3" key="1">
    <citation type="submission" date="2014-04" db="EMBL/GenBank/DDBJ databases">
        <title>Evolutionary Origins and Diversification of the Mycorrhizal Mutualists.</title>
        <authorList>
            <consortium name="DOE Joint Genome Institute"/>
            <consortium name="Mycorrhizal Genomics Consortium"/>
            <person name="Kohler A."/>
            <person name="Kuo A."/>
            <person name="Nagy L.G."/>
            <person name="Floudas D."/>
            <person name="Copeland A."/>
            <person name="Barry K.W."/>
            <person name="Cichocki N."/>
            <person name="Veneault-Fourrey C."/>
            <person name="LaButti K."/>
            <person name="Lindquist E.A."/>
            <person name="Lipzen A."/>
            <person name="Lundell T."/>
            <person name="Morin E."/>
            <person name="Murat C."/>
            <person name="Riley R."/>
            <person name="Ohm R."/>
            <person name="Sun H."/>
            <person name="Tunlid A."/>
            <person name="Henrissat B."/>
            <person name="Grigoriev I.V."/>
            <person name="Hibbett D.S."/>
            <person name="Martin F."/>
        </authorList>
    </citation>
    <scope>NUCLEOTIDE SEQUENCE [LARGE SCALE GENOMIC DNA]</scope>
    <source>
        <strain evidence="2 3">MD-312</strain>
    </source>
</reference>
<sequence length="427" mass="47875">MATYRGGRPRQWDKRRQPKLPNFQLDPPVDTAFLLKDLQSPIKTLPLVTSEPSPVKLCDVKAIASYSWIEAPTPTIAVPGSPWVWSDTHVTRVPLDKGVQQIHHNASKMGNQSPLLPLFAAVDALHEEFRYGDFDLITDRNTLRKFLRCIRGARDAHDRMDFRIDIDLIQNTCILTRCEERNTHDVGTRSGYGAEYQKATTKAPLGCEKMSGHHRIISYKFGGIKLLLRCTVDACTESDIDDDDLFLASFSSLSIRGGGNGSAQKPPPPPLHGLNVKLTSPRTVIPQSDLIEIKTRSAYRELDWDEIYPQLYLSQTAYLFIARHDRGTFRPVEKIELDGDDMKAHAKEAEETIFKLKVLLEDILKAVREEGAGSPTTLVCQDGTLTLWKREEGTGNTLGTEITSKFHRITSRGSQPSSKGRRVDKLG</sequence>
<gene>
    <name evidence="2" type="ORF">HYDPIDRAFT_30535</name>
</gene>
<accession>A0A0C9WCM1</accession>
<evidence type="ECO:0000313" key="2">
    <source>
        <dbReference type="EMBL" id="KIJ62271.1"/>
    </source>
</evidence>
<dbReference type="PANTHER" id="PTHR35179:SF2">
    <property type="entry name" value="START DOMAIN-CONTAINING PROTEIN"/>
    <property type="match status" value="1"/>
</dbReference>
<proteinExistence type="predicted"/>
<dbReference type="PANTHER" id="PTHR35179">
    <property type="entry name" value="PROTEIN CBG02620"/>
    <property type="match status" value="1"/>
</dbReference>
<name>A0A0C9WCM1_9AGAM</name>
<feature type="region of interest" description="Disordered" evidence="1">
    <location>
        <begin position="1"/>
        <end position="24"/>
    </location>
</feature>
<dbReference type="EMBL" id="KN839856">
    <property type="protein sequence ID" value="KIJ62271.1"/>
    <property type="molecule type" value="Genomic_DNA"/>
</dbReference>
<dbReference type="Proteomes" id="UP000053820">
    <property type="component" value="Unassembled WGS sequence"/>
</dbReference>
<evidence type="ECO:0008006" key="4">
    <source>
        <dbReference type="Google" id="ProtNLM"/>
    </source>
</evidence>
<dbReference type="AlphaFoldDB" id="A0A0C9WCM1"/>
<keyword evidence="3" id="KW-1185">Reference proteome</keyword>
<dbReference type="OrthoDB" id="420564at2759"/>
<evidence type="ECO:0000313" key="3">
    <source>
        <dbReference type="Proteomes" id="UP000053820"/>
    </source>
</evidence>